<feature type="region of interest" description="Disordered" evidence="1">
    <location>
        <begin position="1"/>
        <end position="26"/>
    </location>
</feature>
<reference evidence="2" key="1">
    <citation type="submission" date="2021-06" db="EMBL/GenBank/DDBJ databases">
        <title>Parelaphostrongylus tenuis whole genome reference sequence.</title>
        <authorList>
            <person name="Garwood T.J."/>
            <person name="Larsen P.A."/>
            <person name="Fountain-Jones N.M."/>
            <person name="Garbe J.R."/>
            <person name="Macchietto M.G."/>
            <person name="Kania S.A."/>
            <person name="Gerhold R.W."/>
            <person name="Richards J.E."/>
            <person name="Wolf T.M."/>
        </authorList>
    </citation>
    <scope>NUCLEOTIDE SEQUENCE</scope>
    <source>
        <strain evidence="2">MNPRO001-30</strain>
        <tissue evidence="2">Meninges</tissue>
    </source>
</reference>
<gene>
    <name evidence="2" type="ORF">KIN20_035714</name>
</gene>
<dbReference type="Proteomes" id="UP001196413">
    <property type="component" value="Unassembled WGS sequence"/>
</dbReference>
<evidence type="ECO:0000313" key="2">
    <source>
        <dbReference type="EMBL" id="KAJ1373338.1"/>
    </source>
</evidence>
<keyword evidence="3" id="KW-1185">Reference proteome</keyword>
<dbReference type="EMBL" id="JAHQIW010007266">
    <property type="protein sequence ID" value="KAJ1373338.1"/>
    <property type="molecule type" value="Genomic_DNA"/>
</dbReference>
<accession>A0AAD5RC64</accession>
<proteinExistence type="predicted"/>
<protein>
    <submittedName>
        <fullName evidence="2">Uncharacterized protein</fullName>
    </submittedName>
</protein>
<name>A0AAD5RC64_PARTN</name>
<feature type="compositionally biased region" description="Basic and acidic residues" evidence="1">
    <location>
        <begin position="7"/>
        <end position="26"/>
    </location>
</feature>
<evidence type="ECO:0000313" key="3">
    <source>
        <dbReference type="Proteomes" id="UP001196413"/>
    </source>
</evidence>
<comment type="caution">
    <text evidence="2">The sequence shown here is derived from an EMBL/GenBank/DDBJ whole genome shotgun (WGS) entry which is preliminary data.</text>
</comment>
<evidence type="ECO:0000256" key="1">
    <source>
        <dbReference type="SAM" id="MobiDB-lite"/>
    </source>
</evidence>
<sequence length="193" mass="21959">MNLSDDFDYRSTHEASRKGEGREGGSERSRLKYCYSIGISFATSTETLGKNVDSDATENCVHADILVMLPGTDTHGKLKTQSEKRTNRERRIYSLTMLDQRSFMQTVLHIWTQRTRRALQSNEADLSLNLTSFLPVPDNAQHDLPHLPVTESGSMTLFPHRDDYLSTGPNHSWFVSTICTGRLEWSSGYWIIN</sequence>
<organism evidence="2 3">
    <name type="scientific">Parelaphostrongylus tenuis</name>
    <name type="common">Meningeal worm</name>
    <dbReference type="NCBI Taxonomy" id="148309"/>
    <lineage>
        <taxon>Eukaryota</taxon>
        <taxon>Metazoa</taxon>
        <taxon>Ecdysozoa</taxon>
        <taxon>Nematoda</taxon>
        <taxon>Chromadorea</taxon>
        <taxon>Rhabditida</taxon>
        <taxon>Rhabditina</taxon>
        <taxon>Rhabditomorpha</taxon>
        <taxon>Strongyloidea</taxon>
        <taxon>Metastrongylidae</taxon>
        <taxon>Parelaphostrongylus</taxon>
    </lineage>
</organism>
<dbReference type="AlphaFoldDB" id="A0AAD5RC64"/>